<protein>
    <submittedName>
        <fullName evidence="5">Helix-turn-helix protein</fullName>
    </submittedName>
</protein>
<dbReference type="InterPro" id="IPR018060">
    <property type="entry name" value="HTH_AraC"/>
</dbReference>
<dbReference type="Pfam" id="PF12833">
    <property type="entry name" value="HTH_18"/>
    <property type="match status" value="1"/>
</dbReference>
<name>A0A285U533_9HYPH</name>
<dbReference type="PROSITE" id="PS01124">
    <property type="entry name" value="HTH_ARAC_FAMILY_2"/>
    <property type="match status" value="1"/>
</dbReference>
<dbReference type="InterPro" id="IPR009057">
    <property type="entry name" value="Homeodomain-like_sf"/>
</dbReference>
<dbReference type="OrthoDB" id="9793400at2"/>
<dbReference type="PROSITE" id="PS00041">
    <property type="entry name" value="HTH_ARAC_FAMILY_1"/>
    <property type="match status" value="1"/>
</dbReference>
<keyword evidence="2" id="KW-0238">DNA-binding</keyword>
<dbReference type="GO" id="GO:0003700">
    <property type="term" value="F:DNA-binding transcription factor activity"/>
    <property type="evidence" value="ECO:0007669"/>
    <property type="project" value="InterPro"/>
</dbReference>
<dbReference type="SUPFAM" id="SSF46689">
    <property type="entry name" value="Homeodomain-like"/>
    <property type="match status" value="2"/>
</dbReference>
<dbReference type="PANTHER" id="PTHR46796">
    <property type="entry name" value="HTH-TYPE TRANSCRIPTIONAL ACTIVATOR RHAS-RELATED"/>
    <property type="match status" value="1"/>
</dbReference>
<keyword evidence="3" id="KW-0804">Transcription</keyword>
<feature type="domain" description="HTH araC/xylS-type" evidence="4">
    <location>
        <begin position="200"/>
        <end position="298"/>
    </location>
</feature>
<keyword evidence="6" id="KW-1185">Reference proteome</keyword>
<dbReference type="AlphaFoldDB" id="A0A285U533"/>
<dbReference type="SMART" id="SM00342">
    <property type="entry name" value="HTH_ARAC"/>
    <property type="match status" value="1"/>
</dbReference>
<dbReference type="InterPro" id="IPR018062">
    <property type="entry name" value="HTH_AraC-typ_CS"/>
</dbReference>
<dbReference type="RefSeq" id="WP_097136955.1">
    <property type="nucleotide sequence ID" value="NZ_OBQD01000003.1"/>
</dbReference>
<evidence type="ECO:0000259" key="4">
    <source>
        <dbReference type="PROSITE" id="PS01124"/>
    </source>
</evidence>
<reference evidence="5 6" key="1">
    <citation type="submission" date="2017-08" db="EMBL/GenBank/DDBJ databases">
        <authorList>
            <person name="de Groot N.N."/>
        </authorList>
    </citation>
    <scope>NUCLEOTIDE SEQUENCE [LARGE SCALE GENOMIC DNA]</scope>
    <source>
        <strain evidence="5 6">JC85</strain>
    </source>
</reference>
<proteinExistence type="predicted"/>
<dbReference type="InterPro" id="IPR050204">
    <property type="entry name" value="AraC_XylS_family_regulators"/>
</dbReference>
<dbReference type="EMBL" id="OBQD01000003">
    <property type="protein sequence ID" value="SOC36777.1"/>
    <property type="molecule type" value="Genomic_DNA"/>
</dbReference>
<keyword evidence="1" id="KW-0805">Transcription regulation</keyword>
<accession>A0A285U533</accession>
<evidence type="ECO:0000313" key="5">
    <source>
        <dbReference type="EMBL" id="SOC36777.1"/>
    </source>
</evidence>
<sequence>MSNALDPRPTQKTDSFGCSLHKLDCDQRIQGASIDFFRKHSRAGSPGHVTMPESGRGFLVGLSAAGGHRRRIFKGPGSSVHDFAENTVYVRDLSDPYAADLEGSFDFILLEISKATLSQLADGSGTAAVTRLCEAAGQHDPVLAGLSKALFSSLGQDCQPSALFVDQMSVAIGVHLIRQYGDGRETGSNRRRTLSRRAEIRAKELLRSRLQADLSIADIAAQCNLSPSAFLRAFRETAGVTPHQWLMQQRLDQARALLLNSALSIAEISAACGFADQAHFTRVFSASIGTPPATWRRMMRS</sequence>
<dbReference type="Gene3D" id="1.10.10.60">
    <property type="entry name" value="Homeodomain-like"/>
    <property type="match status" value="2"/>
</dbReference>
<evidence type="ECO:0000313" key="6">
    <source>
        <dbReference type="Proteomes" id="UP000219167"/>
    </source>
</evidence>
<dbReference type="Proteomes" id="UP000219167">
    <property type="component" value="Unassembled WGS sequence"/>
</dbReference>
<organism evidence="5 6">
    <name type="scientific">Rhizobium subbaraonis</name>
    <dbReference type="NCBI Taxonomy" id="908946"/>
    <lineage>
        <taxon>Bacteria</taxon>
        <taxon>Pseudomonadati</taxon>
        <taxon>Pseudomonadota</taxon>
        <taxon>Alphaproteobacteria</taxon>
        <taxon>Hyphomicrobiales</taxon>
        <taxon>Rhizobiaceae</taxon>
        <taxon>Rhizobium/Agrobacterium group</taxon>
        <taxon>Rhizobium</taxon>
    </lineage>
</organism>
<evidence type="ECO:0000256" key="1">
    <source>
        <dbReference type="ARBA" id="ARBA00023015"/>
    </source>
</evidence>
<gene>
    <name evidence="5" type="ORF">SAMN05892877_103115</name>
</gene>
<dbReference type="GO" id="GO:0043565">
    <property type="term" value="F:sequence-specific DNA binding"/>
    <property type="evidence" value="ECO:0007669"/>
    <property type="project" value="InterPro"/>
</dbReference>
<dbReference type="PANTHER" id="PTHR46796:SF14">
    <property type="entry name" value="TRANSCRIPTIONAL REGULATORY PROTEIN"/>
    <property type="match status" value="1"/>
</dbReference>
<evidence type="ECO:0000256" key="3">
    <source>
        <dbReference type="ARBA" id="ARBA00023163"/>
    </source>
</evidence>
<evidence type="ECO:0000256" key="2">
    <source>
        <dbReference type="ARBA" id="ARBA00023125"/>
    </source>
</evidence>